<comment type="caution">
    <text evidence="2">The sequence shown here is derived from an EMBL/GenBank/DDBJ whole genome shotgun (WGS) entry which is preliminary data.</text>
</comment>
<keyword evidence="1" id="KW-0472">Membrane</keyword>
<accession>A0A9Q0MF75</accession>
<keyword evidence="3" id="KW-1185">Reference proteome</keyword>
<proteinExistence type="predicted"/>
<feature type="transmembrane region" description="Helical" evidence="1">
    <location>
        <begin position="6"/>
        <end position="23"/>
    </location>
</feature>
<dbReference type="OrthoDB" id="6490486at2759"/>
<evidence type="ECO:0000256" key="1">
    <source>
        <dbReference type="SAM" id="Phobius"/>
    </source>
</evidence>
<name>A0A9Q0MF75_BLOTA</name>
<dbReference type="OMA" id="YEYICAG"/>
<evidence type="ECO:0000313" key="2">
    <source>
        <dbReference type="EMBL" id="KAJ6224729.1"/>
    </source>
</evidence>
<dbReference type="AlphaFoldDB" id="A0A9Q0MF75"/>
<reference evidence="2" key="1">
    <citation type="submission" date="2022-12" db="EMBL/GenBank/DDBJ databases">
        <title>Genome assemblies of Blomia tropicalis.</title>
        <authorList>
            <person name="Cui Y."/>
        </authorList>
    </citation>
    <scope>NUCLEOTIDE SEQUENCE</scope>
    <source>
        <tissue evidence="2">Adult mites</tissue>
    </source>
</reference>
<protein>
    <submittedName>
        <fullName evidence="2">Uncharacterized protein</fullName>
    </submittedName>
</protein>
<sequence length="166" mass="19347">MEARNVLIWLILIGLFANVLINAQQRRRPNRRRKPSRNKKDQDVRLNCYTCYADFEKIPLTVFNPVNYIYTNLCYNPAQNFTMADHEYLTRCASSTKYCMVDITRMNDVLLSVDRRCGGSTCRKTCLARGYGVIRETCTFCCGGRIPEDDPEYDEDFVYKCPTEPH</sequence>
<keyword evidence="1" id="KW-1133">Transmembrane helix</keyword>
<evidence type="ECO:0000313" key="3">
    <source>
        <dbReference type="Proteomes" id="UP001142055"/>
    </source>
</evidence>
<dbReference type="EMBL" id="JAPWDV010000001">
    <property type="protein sequence ID" value="KAJ6224729.1"/>
    <property type="molecule type" value="Genomic_DNA"/>
</dbReference>
<gene>
    <name evidence="2" type="ORF">RDWZM_003274</name>
</gene>
<keyword evidence="1" id="KW-0812">Transmembrane</keyword>
<organism evidence="2 3">
    <name type="scientific">Blomia tropicalis</name>
    <name type="common">Mite</name>
    <dbReference type="NCBI Taxonomy" id="40697"/>
    <lineage>
        <taxon>Eukaryota</taxon>
        <taxon>Metazoa</taxon>
        <taxon>Ecdysozoa</taxon>
        <taxon>Arthropoda</taxon>
        <taxon>Chelicerata</taxon>
        <taxon>Arachnida</taxon>
        <taxon>Acari</taxon>
        <taxon>Acariformes</taxon>
        <taxon>Sarcoptiformes</taxon>
        <taxon>Astigmata</taxon>
        <taxon>Glycyphagoidea</taxon>
        <taxon>Echimyopodidae</taxon>
        <taxon>Blomia</taxon>
    </lineage>
</organism>
<dbReference type="CDD" id="cd00117">
    <property type="entry name" value="TFP"/>
    <property type="match status" value="1"/>
</dbReference>
<dbReference type="Proteomes" id="UP001142055">
    <property type="component" value="Chromosome 1"/>
</dbReference>